<dbReference type="EMBL" id="RCHS01000646">
    <property type="protein sequence ID" value="RMX57534.1"/>
    <property type="molecule type" value="Genomic_DNA"/>
</dbReference>
<evidence type="ECO:0000313" key="1">
    <source>
        <dbReference type="EMBL" id="RMX57534.1"/>
    </source>
</evidence>
<name>A0A3M6UVF2_POCDA</name>
<gene>
    <name evidence="1" type="ORF">pdam_00005796</name>
</gene>
<proteinExistence type="predicted"/>
<reference evidence="1 2" key="1">
    <citation type="journal article" date="2018" name="Sci. Rep.">
        <title>Comparative analysis of the Pocillopora damicornis genome highlights role of immune system in coral evolution.</title>
        <authorList>
            <person name="Cunning R."/>
            <person name="Bay R.A."/>
            <person name="Gillette P."/>
            <person name="Baker A.C."/>
            <person name="Traylor-Knowles N."/>
        </authorList>
    </citation>
    <scope>NUCLEOTIDE SEQUENCE [LARGE SCALE GENOMIC DNA]</scope>
    <source>
        <strain evidence="1">RSMAS</strain>
        <tissue evidence="1">Whole animal</tissue>
    </source>
</reference>
<organism evidence="1 2">
    <name type="scientific">Pocillopora damicornis</name>
    <name type="common">Cauliflower coral</name>
    <name type="synonym">Millepora damicornis</name>
    <dbReference type="NCBI Taxonomy" id="46731"/>
    <lineage>
        <taxon>Eukaryota</taxon>
        <taxon>Metazoa</taxon>
        <taxon>Cnidaria</taxon>
        <taxon>Anthozoa</taxon>
        <taxon>Hexacorallia</taxon>
        <taxon>Scleractinia</taxon>
        <taxon>Astrocoeniina</taxon>
        <taxon>Pocilloporidae</taxon>
        <taxon>Pocillopora</taxon>
    </lineage>
</organism>
<dbReference type="Proteomes" id="UP000275408">
    <property type="component" value="Unassembled WGS sequence"/>
</dbReference>
<keyword evidence="2" id="KW-1185">Reference proteome</keyword>
<accession>A0A3M6UVF2</accession>
<protein>
    <submittedName>
        <fullName evidence="1">Uncharacterized protein</fullName>
    </submittedName>
</protein>
<evidence type="ECO:0000313" key="2">
    <source>
        <dbReference type="Proteomes" id="UP000275408"/>
    </source>
</evidence>
<dbReference type="AlphaFoldDB" id="A0A3M6UVF2"/>
<comment type="caution">
    <text evidence="1">The sequence shown here is derived from an EMBL/GenBank/DDBJ whole genome shotgun (WGS) entry which is preliminary data.</text>
</comment>
<sequence length="468" mass="49941">MSPICEEMDVLGLLPRSPSVRSPAGPADMVLYRQVWGTRNRFPFLYHEYYTRLTALSRRYQSHGIVRTRNELGRTTNRSADDTIIPTLALITSTDNGREFVFTRDDKAAGGELAATLMPADFCEALANISGNASCAELVSILTIAIFRELIATFVNGTSFRELSVTFVNNASGRELAVTTELCPSEEAVSVTFVCASDGSITVSFEGCVAVRVNVVSSVGDIADEELNLTSEGDTTSWGCALTFVVSTADRKVMAPFADGTDVRKPSVPFVVDVAGRELSVAFEAADAVCREVAITFEEGTNVGALAANSELVSTFKGDATGLEDAGAVESKFSVTSERNVPGKLATVIFEVTPPGKELSDFLELGSASIKLTFPFVEDAAGSKISVSFKDIRVGFVAARDILVTFECGMEGDVASLPLLVTLGMINVGTEERDAFISENTVTISCCTANRELVVTVVRDDIVGKIAV</sequence>